<organism evidence="3 4">
    <name type="scientific">Stecheria intestinalis</name>
    <dbReference type="NCBI Taxonomy" id="2606630"/>
    <lineage>
        <taxon>Bacteria</taxon>
        <taxon>Bacillati</taxon>
        <taxon>Bacillota</taxon>
        <taxon>Erysipelotrichia</taxon>
        <taxon>Erysipelotrichales</taxon>
        <taxon>Erysipelotrichaceae</taxon>
        <taxon>Stecheria</taxon>
    </lineage>
</organism>
<dbReference type="GO" id="GO:0003899">
    <property type="term" value="F:DNA-directed RNA polymerase activity"/>
    <property type="evidence" value="ECO:0007669"/>
    <property type="project" value="InterPro"/>
</dbReference>
<comment type="caution">
    <text evidence="3">The sequence shown here is derived from an EMBL/GenBank/DDBJ whole genome shotgun (WGS) entry which is preliminary data.</text>
</comment>
<accession>A0A7X2TG55</accession>
<dbReference type="GO" id="GO:0006352">
    <property type="term" value="P:DNA-templated transcription initiation"/>
    <property type="evidence" value="ECO:0007669"/>
    <property type="project" value="InterPro"/>
</dbReference>
<dbReference type="GO" id="GO:0003700">
    <property type="term" value="F:DNA-binding transcription factor activity"/>
    <property type="evidence" value="ECO:0007669"/>
    <property type="project" value="InterPro"/>
</dbReference>
<dbReference type="InterPro" id="IPR013324">
    <property type="entry name" value="RNA_pol_sigma_r3/r4-like"/>
</dbReference>
<dbReference type="InterPro" id="IPR036388">
    <property type="entry name" value="WH-like_DNA-bd_sf"/>
</dbReference>
<reference evidence="3 4" key="1">
    <citation type="submission" date="2019-08" db="EMBL/GenBank/DDBJ databases">
        <title>In-depth cultivation of the pig gut microbiome towards novel bacterial diversity and tailored functional studies.</title>
        <authorList>
            <person name="Wylensek D."/>
            <person name="Hitch T.C.A."/>
            <person name="Clavel T."/>
        </authorList>
    </citation>
    <scope>NUCLEOTIDE SEQUENCE [LARGE SCALE GENOMIC DNA]</scope>
    <source>
        <strain evidence="3 4">Oil+RF-744-GAM-WT-6</strain>
    </source>
</reference>
<evidence type="ECO:0000259" key="2">
    <source>
        <dbReference type="Pfam" id="PF04545"/>
    </source>
</evidence>
<evidence type="ECO:0000313" key="4">
    <source>
        <dbReference type="Proteomes" id="UP000461880"/>
    </source>
</evidence>
<keyword evidence="4" id="KW-1185">Reference proteome</keyword>
<evidence type="ECO:0000259" key="1">
    <source>
        <dbReference type="Pfam" id="PF03118"/>
    </source>
</evidence>
<dbReference type="Gene3D" id="1.10.10.10">
    <property type="entry name" value="Winged helix-like DNA-binding domain superfamily/Winged helix DNA-binding domain"/>
    <property type="match status" value="1"/>
</dbReference>
<dbReference type="Pfam" id="PF14520">
    <property type="entry name" value="HHH_5"/>
    <property type="match status" value="1"/>
</dbReference>
<dbReference type="EMBL" id="VUMN01000017">
    <property type="protein sequence ID" value="MSS58805.1"/>
    <property type="molecule type" value="Genomic_DNA"/>
</dbReference>
<feature type="domain" description="RNA polymerase sigma-70 region 4" evidence="2">
    <location>
        <begin position="277"/>
        <end position="318"/>
    </location>
</feature>
<dbReference type="InterPro" id="IPR011260">
    <property type="entry name" value="RNAP_asu_C"/>
</dbReference>
<dbReference type="GO" id="GO:0003677">
    <property type="term" value="F:DNA binding"/>
    <property type="evidence" value="ECO:0007669"/>
    <property type="project" value="InterPro"/>
</dbReference>
<dbReference type="Proteomes" id="UP000461880">
    <property type="component" value="Unassembled WGS sequence"/>
</dbReference>
<sequence>MFDEKYRDIPIERLALSARTFHMLKRAGIDTIGKVHDSSLNSLSHLEGIGSLSAAELERVKNEIENNELNLADGDFVIPNRSDNSAPRSLAIDVFKSYHLSNRAINKLVSLSIVTPEKIVTLTPEYIFKLPGIGEKTALEIIAFLQKYKDEYEMPLGERNIISEMISFSPEDKQVFQAAGIQIDVEKTEVSEENYVQYIYQNPDVQKAIKNKILEIIGNYPDGISLSDLLDRMPKHLSNTVITEQFVFDLEGIDQIEEKEGKLVRIFPRFSSYISKNLTGREKEIVLKRISGLTLETIANDYGLTRERVRQIYNKAVRNKPRVREDDYLYAFEHYQISKENFQFAFPNEPNETFYYLSFSAVSKFEDRKPLEAALEDENIPTRIRRQLEKATNKNYLIIDGNRIPKSRGEIIRYLVQTLCVEDTKADDFAEFYNQFLADNGLENVESLSLNSAQYINNRLAVSRFVLWKQGRTFRYYNIDGRDYSDLVSVLNLRNYRGLEISTLKLFRDYSEVMDDYDIHDEYELHDLLKKIWNEYSDGTEVEFARMPTLVIGKADRTKQLKQFMFDRAPISLQDYCQQYEEAYGFRAATVMGSYVSILYPYLKDGSLIYTESHLTHEQYEFLRVTLTDDVYSFNQIKSIFHQKYPDENPDKVTSYSLNLLGFHIYSTYLINGRYQNASDYLHHVLLESDVVDISTINPVFSSTSTFTNYLYGCKYNLDLIEFEPKQYLNFRRLASKGYSKTDLREITDSLALSKDRGTYFTIKSLRNEGFTSQFDDLGMDDCFYESIILADRINFSSTKFGLQRLFCKGKEAVFTDFLYRLLEELESIDIFDLEELLTDRYGFKIKHDKLMETIKETNLYYDKIMEKVYIDYDTYFAEV</sequence>
<dbReference type="SUPFAM" id="SSF47789">
    <property type="entry name" value="C-terminal domain of RNA polymerase alpha subunit"/>
    <property type="match status" value="2"/>
</dbReference>
<dbReference type="InterPro" id="IPR007630">
    <property type="entry name" value="RNA_pol_sigma70_r4"/>
</dbReference>
<dbReference type="AlphaFoldDB" id="A0A7X2TG55"/>
<feature type="domain" description="RNA polymerase alpha subunit C-terminal" evidence="1">
    <location>
        <begin position="4"/>
        <end position="58"/>
    </location>
</feature>
<dbReference type="Gene3D" id="1.10.150.20">
    <property type="entry name" value="5' to 3' exonuclease, C-terminal subdomain"/>
    <property type="match status" value="2"/>
</dbReference>
<dbReference type="Pfam" id="PF04545">
    <property type="entry name" value="Sigma70_r4"/>
    <property type="match status" value="1"/>
</dbReference>
<proteinExistence type="predicted"/>
<gene>
    <name evidence="3" type="ORF">FYJ51_07775</name>
</gene>
<dbReference type="RefSeq" id="WP_154504756.1">
    <property type="nucleotide sequence ID" value="NZ_VUMN01000017.1"/>
</dbReference>
<protein>
    <submittedName>
        <fullName evidence="3">Uncharacterized protein</fullName>
    </submittedName>
</protein>
<name>A0A7X2TG55_9FIRM</name>
<dbReference type="SUPFAM" id="SSF88659">
    <property type="entry name" value="Sigma3 and sigma4 domains of RNA polymerase sigma factors"/>
    <property type="match status" value="1"/>
</dbReference>
<evidence type="ECO:0000313" key="3">
    <source>
        <dbReference type="EMBL" id="MSS58805.1"/>
    </source>
</evidence>
<dbReference type="Pfam" id="PF03118">
    <property type="entry name" value="RNA_pol_A_CTD"/>
    <property type="match status" value="1"/>
</dbReference>